<dbReference type="EMBL" id="VUJX02000002">
    <property type="protein sequence ID" value="KAL0941045.1"/>
    <property type="molecule type" value="Genomic_DNA"/>
</dbReference>
<evidence type="ECO:0000313" key="1">
    <source>
        <dbReference type="EMBL" id="KAL0941045.1"/>
    </source>
</evidence>
<organism evidence="1 2">
    <name type="scientific">Colletotrichum truncatum</name>
    <name type="common">Anthracnose fungus</name>
    <name type="synonym">Colletotrichum capsici</name>
    <dbReference type="NCBI Taxonomy" id="5467"/>
    <lineage>
        <taxon>Eukaryota</taxon>
        <taxon>Fungi</taxon>
        <taxon>Dikarya</taxon>
        <taxon>Ascomycota</taxon>
        <taxon>Pezizomycotina</taxon>
        <taxon>Sordariomycetes</taxon>
        <taxon>Hypocreomycetidae</taxon>
        <taxon>Glomerellales</taxon>
        <taxon>Glomerellaceae</taxon>
        <taxon>Colletotrichum</taxon>
        <taxon>Colletotrichum truncatum species complex</taxon>
    </lineage>
</organism>
<accession>A0ACC3ZAC0</accession>
<gene>
    <name evidence="1" type="ORF">CTRU02_203807</name>
</gene>
<name>A0ACC3ZAC0_COLTU</name>
<proteinExistence type="predicted"/>
<sequence length="477" mass="53874">MEWSIQDHGRSLLFHSTRGLVEASLYNLLAGPQKMPGFQMIVEMKSPPLGLLLPQVLDRRYLSAIAIRSHLLLKLASIFHDVTRIDSSRLKRAQGLLAQETSQKQKQAEVANGNETELLCQHLWGLVNTKTKLRPLRGHSLHKRWEPPKNRNKFLAALTIYSSTQDNEESSGTIPGGVNHIIDGRMTSEPLRDPHSCYTSPDIDYDNQYGSTLLVKESSNSAITSTRESFEHHYDEHPVQTFNREKLRNQEMFSHQDAVEEDVYSPQPSLATELDQLVHDQCCCSISPCDSINTTSPEPDTNIVDELLNEWWSLRANTQKEIYSDQNLVPFDSAATEKWVLGQLSHTIDYSTVTGPISEDFQNSDPLMALDDGLPAESPSYADFIAADGDHFHHVNDGFLTDEVGLSLQPVQAESLQQPDIRMENSFSDIPSTITSWSDSIQDNSDLDNVELLRRPKTWLEEFEDEGVTEHLEYGQE</sequence>
<dbReference type="Proteomes" id="UP000805649">
    <property type="component" value="Unassembled WGS sequence"/>
</dbReference>
<reference evidence="1 2" key="1">
    <citation type="journal article" date="2020" name="Phytopathology">
        <title>Genome Sequence Resources of Colletotrichum truncatum, C. plurivorum, C. musicola, and C. sojae: Four Species Pathogenic to Soybean (Glycine max).</title>
        <authorList>
            <person name="Rogerio F."/>
            <person name="Boufleur T.R."/>
            <person name="Ciampi-Guillardi M."/>
            <person name="Sukno S.A."/>
            <person name="Thon M.R."/>
            <person name="Massola Junior N.S."/>
            <person name="Baroncelli R."/>
        </authorList>
    </citation>
    <scope>NUCLEOTIDE SEQUENCE [LARGE SCALE GENOMIC DNA]</scope>
    <source>
        <strain evidence="1 2">CMES1059</strain>
    </source>
</reference>
<comment type="caution">
    <text evidence="1">The sequence shown here is derived from an EMBL/GenBank/DDBJ whole genome shotgun (WGS) entry which is preliminary data.</text>
</comment>
<protein>
    <submittedName>
        <fullName evidence="1">Uncharacterized protein</fullName>
    </submittedName>
</protein>
<keyword evidence="2" id="KW-1185">Reference proteome</keyword>
<evidence type="ECO:0000313" key="2">
    <source>
        <dbReference type="Proteomes" id="UP000805649"/>
    </source>
</evidence>